<keyword evidence="7" id="KW-1185">Reference proteome</keyword>
<dbReference type="InterPro" id="IPR014710">
    <property type="entry name" value="RmlC-like_jellyroll"/>
</dbReference>
<dbReference type="InterPro" id="IPR009057">
    <property type="entry name" value="Homeodomain-like_sf"/>
</dbReference>
<dbReference type="PROSITE" id="PS00041">
    <property type="entry name" value="HTH_ARAC_FAMILY_1"/>
    <property type="match status" value="1"/>
</dbReference>
<organism evidence="6 7">
    <name type="scientific">Halomonas llamarensis</name>
    <dbReference type="NCBI Taxonomy" id="2945104"/>
    <lineage>
        <taxon>Bacteria</taxon>
        <taxon>Pseudomonadati</taxon>
        <taxon>Pseudomonadota</taxon>
        <taxon>Gammaproteobacteria</taxon>
        <taxon>Oceanospirillales</taxon>
        <taxon>Halomonadaceae</taxon>
        <taxon>Halomonas</taxon>
    </lineage>
</organism>
<dbReference type="InterPro" id="IPR050204">
    <property type="entry name" value="AraC_XylS_family_regulators"/>
</dbReference>
<dbReference type="InterPro" id="IPR018060">
    <property type="entry name" value="HTH_AraC"/>
</dbReference>
<dbReference type="PROSITE" id="PS01124">
    <property type="entry name" value="HTH_ARAC_FAMILY_2"/>
    <property type="match status" value="1"/>
</dbReference>
<evidence type="ECO:0000256" key="2">
    <source>
        <dbReference type="ARBA" id="ARBA00023125"/>
    </source>
</evidence>
<dbReference type="Pfam" id="PF12833">
    <property type="entry name" value="HTH_18"/>
    <property type="match status" value="1"/>
</dbReference>
<keyword evidence="3" id="KW-0010">Activator</keyword>
<dbReference type="Gene3D" id="1.10.10.60">
    <property type="entry name" value="Homeodomain-like"/>
    <property type="match status" value="2"/>
</dbReference>
<reference evidence="6" key="1">
    <citation type="submission" date="2022-05" db="EMBL/GenBank/DDBJ databases">
        <title>Halomonas geminus sp. nov. and Halomonas llamarensis sp. nov. isolated from high-altitude salars of the Atacama Desert.</title>
        <authorList>
            <person name="Hintersatz C."/>
            <person name="Rojas L.A."/>
            <person name="Wei T.-S."/>
            <person name="Kutschke S."/>
            <person name="Lehmann F."/>
            <person name="Jain R."/>
            <person name="Pollmann K."/>
        </authorList>
    </citation>
    <scope>NUCLEOTIDE SEQUENCE</scope>
    <source>
        <strain evidence="6">ATCHA</strain>
    </source>
</reference>
<gene>
    <name evidence="6" type="ORF">M8006_08865</name>
</gene>
<keyword evidence="4" id="KW-0804">Transcription</keyword>
<protein>
    <submittedName>
        <fullName evidence="6">AraC family transcriptional regulator</fullName>
    </submittedName>
</protein>
<evidence type="ECO:0000256" key="3">
    <source>
        <dbReference type="ARBA" id="ARBA00023159"/>
    </source>
</evidence>
<dbReference type="EMBL" id="JAMJPJ010000011">
    <property type="protein sequence ID" value="MCL7930088.1"/>
    <property type="molecule type" value="Genomic_DNA"/>
</dbReference>
<dbReference type="Gene3D" id="2.60.120.10">
    <property type="entry name" value="Jelly Rolls"/>
    <property type="match status" value="1"/>
</dbReference>
<sequence length="289" mass="32244">MNNTSSGSQSSSLHPPPVFWRDARLPYVELRKISDARQVCYAPHSHVEWSVGAVTSGKSTFCYRASTYAIRAGDLVMMNPDWVHACNPVENQPWAYLMLYVDAQWLAGLRYQIGVLGTPSWVDIETAVISTPDLYAHYCDMAACLLDQQRSISEKHTALTGFLTTLMLALAHETRASRPQPPEGLRAAAAYLEVNAAVDVSLDTLCQLTGYSAGHLIRAFKQHYGLTPHAYLVNRRVQLGQRALKQGESIADSALLAGFNDQPHFQRTFKRLVAATPNQYRWPLSKHQE</sequence>
<dbReference type="Pfam" id="PF02311">
    <property type="entry name" value="AraC_binding"/>
    <property type="match status" value="1"/>
</dbReference>
<comment type="caution">
    <text evidence="6">The sequence shown here is derived from an EMBL/GenBank/DDBJ whole genome shotgun (WGS) entry which is preliminary data.</text>
</comment>
<dbReference type="SUPFAM" id="SSF51215">
    <property type="entry name" value="Regulatory protein AraC"/>
    <property type="match status" value="1"/>
</dbReference>
<evidence type="ECO:0000313" key="7">
    <source>
        <dbReference type="Proteomes" id="UP001165308"/>
    </source>
</evidence>
<proteinExistence type="predicted"/>
<keyword evidence="2" id="KW-0238">DNA-binding</keyword>
<dbReference type="SUPFAM" id="SSF46689">
    <property type="entry name" value="Homeodomain-like"/>
    <property type="match status" value="2"/>
</dbReference>
<evidence type="ECO:0000313" key="6">
    <source>
        <dbReference type="EMBL" id="MCL7930088.1"/>
    </source>
</evidence>
<evidence type="ECO:0000256" key="1">
    <source>
        <dbReference type="ARBA" id="ARBA00023015"/>
    </source>
</evidence>
<feature type="domain" description="HTH araC/xylS-type" evidence="5">
    <location>
        <begin position="186"/>
        <end position="283"/>
    </location>
</feature>
<dbReference type="RefSeq" id="WP_250081312.1">
    <property type="nucleotide sequence ID" value="NZ_JAMJPJ010000011.1"/>
</dbReference>
<name>A0ABT0SR97_9GAMM</name>
<dbReference type="InterPro" id="IPR037923">
    <property type="entry name" value="HTH-like"/>
</dbReference>
<accession>A0ABT0SR97</accession>
<dbReference type="SMART" id="SM00342">
    <property type="entry name" value="HTH_ARAC"/>
    <property type="match status" value="1"/>
</dbReference>
<dbReference type="InterPro" id="IPR003313">
    <property type="entry name" value="AraC-bd"/>
</dbReference>
<dbReference type="PANTHER" id="PTHR46796">
    <property type="entry name" value="HTH-TYPE TRANSCRIPTIONAL ACTIVATOR RHAS-RELATED"/>
    <property type="match status" value="1"/>
</dbReference>
<dbReference type="Proteomes" id="UP001165308">
    <property type="component" value="Unassembled WGS sequence"/>
</dbReference>
<dbReference type="InterPro" id="IPR018062">
    <property type="entry name" value="HTH_AraC-typ_CS"/>
</dbReference>
<evidence type="ECO:0000259" key="5">
    <source>
        <dbReference type="PROSITE" id="PS01124"/>
    </source>
</evidence>
<dbReference type="PANTHER" id="PTHR46796:SF2">
    <property type="entry name" value="TRANSCRIPTIONAL REGULATORY PROTEIN"/>
    <property type="match status" value="1"/>
</dbReference>
<keyword evidence="1" id="KW-0805">Transcription regulation</keyword>
<evidence type="ECO:0000256" key="4">
    <source>
        <dbReference type="ARBA" id="ARBA00023163"/>
    </source>
</evidence>